<accession>A0A2M8RVK1</accession>
<dbReference type="EMBL" id="PHGZ01000013">
    <property type="protein sequence ID" value="PJG82905.1"/>
    <property type="molecule type" value="Genomic_DNA"/>
</dbReference>
<evidence type="ECO:0000313" key="2">
    <source>
        <dbReference type="Proteomes" id="UP000230282"/>
    </source>
</evidence>
<comment type="caution">
    <text evidence="1">The sequence shown here is derived from an EMBL/GenBank/DDBJ whole genome shotgun (WGS) entry which is preliminary data.</text>
</comment>
<proteinExistence type="predicted"/>
<reference evidence="1 2" key="1">
    <citation type="submission" date="2017-11" db="EMBL/GenBank/DDBJ databases">
        <title>Reclassification of Bisgaard taxon 5 as Caviibacterium pharyngocola gen. nov., sp. nov.</title>
        <authorList>
            <person name="Christensen H."/>
        </authorList>
    </citation>
    <scope>NUCLEOTIDE SEQUENCE [LARGE SCALE GENOMIC DNA]</scope>
    <source>
        <strain evidence="1 2">7_3</strain>
    </source>
</reference>
<dbReference type="AlphaFoldDB" id="A0A2M8RVK1"/>
<keyword evidence="2" id="KW-1185">Reference proteome</keyword>
<dbReference type="Proteomes" id="UP000230282">
    <property type="component" value="Unassembled WGS sequence"/>
</dbReference>
<gene>
    <name evidence="1" type="ORF">CVP04_05920</name>
</gene>
<evidence type="ECO:0000313" key="1">
    <source>
        <dbReference type="EMBL" id="PJG82905.1"/>
    </source>
</evidence>
<protein>
    <submittedName>
        <fullName evidence="1">Uncharacterized protein</fullName>
    </submittedName>
</protein>
<organism evidence="1 2">
    <name type="scientific">Caviibacterium pharyngocola</name>
    <dbReference type="NCBI Taxonomy" id="28159"/>
    <lineage>
        <taxon>Bacteria</taxon>
        <taxon>Pseudomonadati</taxon>
        <taxon>Pseudomonadota</taxon>
        <taxon>Gammaproteobacteria</taxon>
        <taxon>Pasteurellales</taxon>
        <taxon>Pasteurellaceae</taxon>
        <taxon>Caviibacterium</taxon>
    </lineage>
</organism>
<name>A0A2M8RVK1_9PAST</name>
<sequence>MAKKKRKNNEMKSILLGVFLLLVAVTVCALIGYFMYNVKQEEKHTLSAKRRHRAYRTVDR</sequence>